<dbReference type="Proteomes" id="UP000044616">
    <property type="component" value="Unassembled WGS sequence"/>
</dbReference>
<dbReference type="EMBL" id="CCEH01000010">
    <property type="protein sequence ID" value="CDR28221.1"/>
    <property type="molecule type" value="Genomic_DNA"/>
</dbReference>
<dbReference type="AlphaFoldDB" id="A0A077UIL3"/>
<sequence>MKKILFDVDGVFLSEERCFDVSALTVYELLMDKHFLGLHSHIDWETINDNNIQEIRKKVFQDDKVLNKLKSLGLNSNWDMLFIVFSIHLIDVLKKLSHEGVASFLYFNEPVELKLPKIKEQLKEPFILTEQLPLNFLNHVKDGKNNIYAALENFAKSQLQISDASLFSLKGELWTLAQEVYQEWYLGSKLFEQVEKKIARTTFKTGYIYQEIILRPVDEVKSLLNDLKDSGYELGIATGRPYTETVVPFKNLGLLAYFEADFIATASDVLEAENMYPQARPLGKPNPFSYIAALYGNKHDKYEFYINKQDNIVNKDDVFIVGDSLADLLSAQKIGATFIGTLTGLKGKDAAGELVAHHADYIINHLGELRGVLDNL</sequence>
<protein>
    <submittedName>
        <fullName evidence="1">Haloacid dehalogenase-like hydrolase</fullName>
    </submittedName>
</protein>
<dbReference type="InterPro" id="IPR036412">
    <property type="entry name" value="HAD-like_sf"/>
</dbReference>
<dbReference type="SFLD" id="SFLDG01129">
    <property type="entry name" value="C1.5:_HAD__Beta-PGM__Phosphata"/>
    <property type="match status" value="1"/>
</dbReference>
<dbReference type="GO" id="GO:0016787">
    <property type="term" value="F:hydrolase activity"/>
    <property type="evidence" value="ECO:0007669"/>
    <property type="project" value="UniProtKB-KW"/>
</dbReference>
<name>A0A077UIL3_9STAP</name>
<dbReference type="PANTHER" id="PTHR43885:SF1">
    <property type="entry name" value="SUPERFAMILY HYDROLASE, PUTATIVE (AFU_ORTHOLOGUE AFUA_4G13290)-RELATED"/>
    <property type="match status" value="1"/>
</dbReference>
<dbReference type="Gene3D" id="3.40.50.1000">
    <property type="entry name" value="HAD superfamily/HAD-like"/>
    <property type="match status" value="1"/>
</dbReference>
<dbReference type="RefSeq" id="WP_047530627.1">
    <property type="nucleotide sequence ID" value="NZ_CCEH01000010.1"/>
</dbReference>
<dbReference type="SUPFAM" id="SSF56784">
    <property type="entry name" value="HAD-like"/>
    <property type="match status" value="1"/>
</dbReference>
<reference evidence="1 2" key="1">
    <citation type="submission" date="2014-05" db="EMBL/GenBank/DDBJ databases">
        <authorList>
            <person name="Aslett A.Martin."/>
            <person name="De Silva Nishadi"/>
        </authorList>
    </citation>
    <scope>NUCLEOTIDE SEQUENCE [LARGE SCALE GENOMIC DNA]</scope>
</reference>
<organism evidence="1 2">
    <name type="scientific">Staphylococcus schweitzeri</name>
    <dbReference type="NCBI Taxonomy" id="1654388"/>
    <lineage>
        <taxon>Bacteria</taxon>
        <taxon>Bacillati</taxon>
        <taxon>Bacillota</taxon>
        <taxon>Bacilli</taxon>
        <taxon>Bacillales</taxon>
        <taxon>Staphylococcaceae</taxon>
        <taxon>Staphylococcus</taxon>
    </lineage>
</organism>
<gene>
    <name evidence="1" type="ORF">ERS140147_01348</name>
</gene>
<keyword evidence="1" id="KW-0378">Hydrolase</keyword>
<dbReference type="Pfam" id="PF13419">
    <property type="entry name" value="HAD_2"/>
    <property type="match status" value="1"/>
</dbReference>
<evidence type="ECO:0000313" key="2">
    <source>
        <dbReference type="Proteomes" id="UP000044616"/>
    </source>
</evidence>
<dbReference type="PANTHER" id="PTHR43885">
    <property type="entry name" value="HALOACID DEHALOGENASE-LIKE HYDROLASE"/>
    <property type="match status" value="1"/>
</dbReference>
<dbReference type="InterPro" id="IPR041492">
    <property type="entry name" value="HAD_2"/>
</dbReference>
<dbReference type="SFLD" id="SFLDS00003">
    <property type="entry name" value="Haloacid_Dehalogenase"/>
    <property type="match status" value="1"/>
</dbReference>
<dbReference type="InterPro" id="IPR023214">
    <property type="entry name" value="HAD_sf"/>
</dbReference>
<evidence type="ECO:0000313" key="1">
    <source>
        <dbReference type="EMBL" id="CDR28221.1"/>
    </source>
</evidence>
<proteinExistence type="predicted"/>
<accession>A0A077UIL3</accession>